<comment type="caution">
    <text evidence="2">The sequence shown here is derived from an EMBL/GenBank/DDBJ whole genome shotgun (WGS) entry which is preliminary data.</text>
</comment>
<accession>A0A3S0HWT0</accession>
<dbReference type="EMBL" id="RXMA01000053">
    <property type="protein sequence ID" value="RTR12486.1"/>
    <property type="molecule type" value="Genomic_DNA"/>
</dbReference>
<dbReference type="AlphaFoldDB" id="A0A3S0HWT0"/>
<dbReference type="Proteomes" id="UP000277007">
    <property type="component" value="Unassembled WGS sequence"/>
</dbReference>
<sequence>MPIIQTFKEQGEDLELIWLAGFIEDAERGWLVNAVTRGMTSGRLRMRPVPIGLLPLLAPGRCFVNGAPAHAARRGSITEIFIGDAHAGIEITSDAVPPEMIGTGDNKRGTQRLFRYRWNGMEILVPTTEMVRYFFAHNKTMANALMRPGGLMELCRPEQPGFHPDLHLHFTAKMPLSALKPPFVAEFAWIAVHPEGRRSWDSVAEYTAGQPYVRFLLPRIKNSRWMVRMVHSGNTALVLEILNATGKEHPCDVLRYSHPSMRSDIVSSGEPASDDEDEAPANPRPVREIRDYVVDEHNGATRTDVHQSALPGPAKGSGFDRVIDIVRMTEKEHRATDIEADGKKQGKQPSRTSDPDELQQRRQVRIRASVAEEGFEARLPPIEFELLEPAEPGYTGSLEPLISALHQMSGLVPGISVAMSLCVLKIGRAFSYAGRHRRPCLVAAIWPPSHPPMVLLDVDHADDVALSSLVLIFRRHLPFREMEEPIKALLDGLVTNSGRWNLVAAEPFAGVCDYLRLPRVLRHQERTEQAAYHKAWALRLIDRLSLETA</sequence>
<feature type="region of interest" description="Disordered" evidence="1">
    <location>
        <begin position="262"/>
        <end position="287"/>
    </location>
</feature>
<evidence type="ECO:0000256" key="1">
    <source>
        <dbReference type="SAM" id="MobiDB-lite"/>
    </source>
</evidence>
<reference evidence="2 3" key="1">
    <citation type="submission" date="2018-12" db="EMBL/GenBank/DDBJ databases">
        <authorList>
            <person name="Yang Y."/>
        </authorList>
    </citation>
    <scope>NUCLEOTIDE SEQUENCE [LARGE SCALE GENOMIC DNA]</scope>
    <source>
        <strain evidence="2 3">L-25-5w-1</strain>
    </source>
</reference>
<dbReference type="OrthoDB" id="9176880at2"/>
<evidence type="ECO:0000313" key="2">
    <source>
        <dbReference type="EMBL" id="RTR12486.1"/>
    </source>
</evidence>
<evidence type="ECO:0008006" key="4">
    <source>
        <dbReference type="Google" id="ProtNLM"/>
    </source>
</evidence>
<feature type="compositionally biased region" description="Basic and acidic residues" evidence="1">
    <location>
        <begin position="332"/>
        <end position="344"/>
    </location>
</feature>
<protein>
    <recommendedName>
        <fullName evidence="4">TnsE C-terminal domain-containing protein</fullName>
    </recommendedName>
</protein>
<keyword evidence="3" id="KW-1185">Reference proteome</keyword>
<evidence type="ECO:0000313" key="3">
    <source>
        <dbReference type="Proteomes" id="UP000277007"/>
    </source>
</evidence>
<proteinExistence type="predicted"/>
<name>A0A3S0HWT0_9PROT</name>
<feature type="region of interest" description="Disordered" evidence="1">
    <location>
        <begin position="332"/>
        <end position="361"/>
    </location>
</feature>
<gene>
    <name evidence="2" type="ORF">EJ903_25350</name>
</gene>
<dbReference type="RefSeq" id="WP_126620665.1">
    <property type="nucleotide sequence ID" value="NZ_JBHUCY010000046.1"/>
</dbReference>
<organism evidence="2 3">
    <name type="scientific">Azospirillum griseum</name>
    <dbReference type="NCBI Taxonomy" id="2496639"/>
    <lineage>
        <taxon>Bacteria</taxon>
        <taxon>Pseudomonadati</taxon>
        <taxon>Pseudomonadota</taxon>
        <taxon>Alphaproteobacteria</taxon>
        <taxon>Rhodospirillales</taxon>
        <taxon>Azospirillaceae</taxon>
        <taxon>Azospirillum</taxon>
    </lineage>
</organism>